<evidence type="ECO:0000313" key="3">
    <source>
        <dbReference type="Proteomes" id="UP001515943"/>
    </source>
</evidence>
<keyword evidence="3" id="KW-1185">Reference proteome</keyword>
<accession>A0ABX1F929</accession>
<comment type="caution">
    <text evidence="2">The sequence shown here is derived from an EMBL/GenBank/DDBJ whole genome shotgun (WGS) entry which is preliminary data.</text>
</comment>
<name>A0ABX1F929_9PSEU</name>
<dbReference type="EMBL" id="VSRL01000001">
    <property type="protein sequence ID" value="NKE55403.1"/>
    <property type="molecule type" value="Genomic_DNA"/>
</dbReference>
<dbReference type="Proteomes" id="UP001515943">
    <property type="component" value="Unassembled WGS sequence"/>
</dbReference>
<evidence type="ECO:0000313" key="2">
    <source>
        <dbReference type="EMBL" id="NKE55403.1"/>
    </source>
</evidence>
<sequence>MTDPTGRNGVKTLGIKLPSELHAQFALVAQLDELNLGDAVLRAVELYVQTKRSEPDFAARAAAALEEIEREAKSRRDAIEGLFGGEATPGKPASRSKKAEPQG</sequence>
<protein>
    <submittedName>
        <fullName evidence="2">Uncharacterized protein</fullName>
    </submittedName>
</protein>
<organism evidence="2 3">
    <name type="scientific">Lentzea indica</name>
    <dbReference type="NCBI Taxonomy" id="2604800"/>
    <lineage>
        <taxon>Bacteria</taxon>
        <taxon>Bacillati</taxon>
        <taxon>Actinomycetota</taxon>
        <taxon>Actinomycetes</taxon>
        <taxon>Pseudonocardiales</taxon>
        <taxon>Pseudonocardiaceae</taxon>
        <taxon>Lentzea</taxon>
    </lineage>
</organism>
<gene>
    <name evidence="2" type="ORF">FXN61_00585</name>
</gene>
<reference evidence="2 3" key="1">
    <citation type="submission" date="2019-08" db="EMBL/GenBank/DDBJ databases">
        <title>Lentzea from Indian Himalayas.</title>
        <authorList>
            <person name="Mandal S."/>
            <person name="Mallick Gupta A."/>
            <person name="Maiti P.K."/>
            <person name="Sarkar J."/>
            <person name="Mandal S."/>
        </authorList>
    </citation>
    <scope>NUCLEOTIDE SEQUENCE [LARGE SCALE GENOMIC DNA]</scope>
    <source>
        <strain evidence="2 3">PSKA42</strain>
    </source>
</reference>
<evidence type="ECO:0000256" key="1">
    <source>
        <dbReference type="SAM" id="MobiDB-lite"/>
    </source>
</evidence>
<proteinExistence type="predicted"/>
<dbReference type="RefSeq" id="WP_167969247.1">
    <property type="nucleotide sequence ID" value="NZ_VSRL01000001.1"/>
</dbReference>
<feature type="region of interest" description="Disordered" evidence="1">
    <location>
        <begin position="76"/>
        <end position="103"/>
    </location>
</feature>